<feature type="compositionally biased region" description="Low complexity" evidence="6">
    <location>
        <begin position="53"/>
        <end position="68"/>
    </location>
</feature>
<dbReference type="Pfam" id="PF01490">
    <property type="entry name" value="Aa_trans"/>
    <property type="match status" value="1"/>
</dbReference>
<keyword evidence="5 7" id="KW-0472">Membrane</keyword>
<evidence type="ECO:0000259" key="8">
    <source>
        <dbReference type="Pfam" id="PF01490"/>
    </source>
</evidence>
<comment type="similarity">
    <text evidence="2">Belongs to the amino acid/polyamine transporter 2 family.</text>
</comment>
<proteinExistence type="inferred from homology"/>
<dbReference type="GeneID" id="36331935"/>
<dbReference type="Proteomes" id="UP000194127">
    <property type="component" value="Unassembled WGS sequence"/>
</dbReference>
<evidence type="ECO:0000313" key="9">
    <source>
        <dbReference type="EMBL" id="OSX57820.1"/>
    </source>
</evidence>
<feature type="transmembrane region" description="Helical" evidence="7">
    <location>
        <begin position="355"/>
        <end position="378"/>
    </location>
</feature>
<evidence type="ECO:0000256" key="4">
    <source>
        <dbReference type="ARBA" id="ARBA00022989"/>
    </source>
</evidence>
<dbReference type="EMBL" id="KZ110607">
    <property type="protein sequence ID" value="OSX57820.1"/>
    <property type="molecule type" value="Genomic_DNA"/>
</dbReference>
<reference evidence="9 10" key="1">
    <citation type="submission" date="2017-04" db="EMBL/GenBank/DDBJ databases">
        <title>Genome Sequence of the Model Brown-Rot Fungus Postia placenta SB12.</title>
        <authorList>
            <consortium name="DOE Joint Genome Institute"/>
            <person name="Gaskell J."/>
            <person name="Kersten P."/>
            <person name="Larrondo L.F."/>
            <person name="Canessa P."/>
            <person name="Martinez D."/>
            <person name="Hibbett D."/>
            <person name="Schmoll M."/>
            <person name="Kubicek C.P."/>
            <person name="Martinez A.T."/>
            <person name="Yadav J."/>
            <person name="Master E."/>
            <person name="Magnuson J.K."/>
            <person name="James T."/>
            <person name="Yaver D."/>
            <person name="Berka R."/>
            <person name="Labutti K."/>
            <person name="Lipzen A."/>
            <person name="Aerts A."/>
            <person name="Barry K."/>
            <person name="Henrissat B."/>
            <person name="Blanchette R."/>
            <person name="Grigoriev I."/>
            <person name="Cullen D."/>
        </authorList>
    </citation>
    <scope>NUCLEOTIDE SEQUENCE [LARGE SCALE GENOMIC DNA]</scope>
    <source>
        <strain evidence="9 10">MAD-698-R-SB12</strain>
    </source>
</reference>
<keyword evidence="3 7" id="KW-0812">Transmembrane</keyword>
<evidence type="ECO:0000256" key="7">
    <source>
        <dbReference type="SAM" id="Phobius"/>
    </source>
</evidence>
<evidence type="ECO:0000256" key="6">
    <source>
        <dbReference type="SAM" id="MobiDB-lite"/>
    </source>
</evidence>
<dbReference type="InterPro" id="IPR013057">
    <property type="entry name" value="AA_transpt_TM"/>
</dbReference>
<dbReference type="RefSeq" id="XP_024334614.1">
    <property type="nucleotide sequence ID" value="XM_024486986.1"/>
</dbReference>
<organism evidence="9 10">
    <name type="scientific">Postia placenta MAD-698-R-SB12</name>
    <dbReference type="NCBI Taxonomy" id="670580"/>
    <lineage>
        <taxon>Eukaryota</taxon>
        <taxon>Fungi</taxon>
        <taxon>Dikarya</taxon>
        <taxon>Basidiomycota</taxon>
        <taxon>Agaricomycotina</taxon>
        <taxon>Agaricomycetes</taxon>
        <taxon>Polyporales</taxon>
        <taxon>Adustoporiaceae</taxon>
        <taxon>Rhodonia</taxon>
    </lineage>
</organism>
<feature type="domain" description="Amino acid transporter transmembrane" evidence="8">
    <location>
        <begin position="291"/>
        <end position="432"/>
    </location>
</feature>
<evidence type="ECO:0000256" key="5">
    <source>
        <dbReference type="ARBA" id="ARBA00023136"/>
    </source>
</evidence>
<evidence type="ECO:0000313" key="10">
    <source>
        <dbReference type="Proteomes" id="UP000194127"/>
    </source>
</evidence>
<dbReference type="STRING" id="670580.A0A1X6MN95"/>
<dbReference type="GO" id="GO:0005774">
    <property type="term" value="C:vacuolar membrane"/>
    <property type="evidence" value="ECO:0007669"/>
    <property type="project" value="TreeGrafter"/>
</dbReference>
<gene>
    <name evidence="9" type="ORF">POSPLADRAFT_1155813</name>
</gene>
<feature type="region of interest" description="Disordered" evidence="6">
    <location>
        <begin position="81"/>
        <end position="109"/>
    </location>
</feature>
<accession>A0A1X6MN95</accession>
<feature type="region of interest" description="Disordered" evidence="6">
    <location>
        <begin position="123"/>
        <end position="156"/>
    </location>
</feature>
<dbReference type="OrthoDB" id="1684102at2759"/>
<feature type="region of interest" description="Disordered" evidence="6">
    <location>
        <begin position="1"/>
        <end position="68"/>
    </location>
</feature>
<name>A0A1X6MN95_9APHY</name>
<feature type="transmembrane region" description="Helical" evidence="7">
    <location>
        <begin position="398"/>
        <end position="416"/>
    </location>
</feature>
<keyword evidence="4 7" id="KW-1133">Transmembrane helix</keyword>
<evidence type="ECO:0000256" key="3">
    <source>
        <dbReference type="ARBA" id="ARBA00022692"/>
    </source>
</evidence>
<feature type="transmembrane region" description="Helical" evidence="7">
    <location>
        <begin position="312"/>
        <end position="334"/>
    </location>
</feature>
<dbReference type="PANTHER" id="PTHR22950">
    <property type="entry name" value="AMINO ACID TRANSPORTER"/>
    <property type="match status" value="1"/>
</dbReference>
<dbReference type="GO" id="GO:0015179">
    <property type="term" value="F:L-amino acid transmembrane transporter activity"/>
    <property type="evidence" value="ECO:0007669"/>
    <property type="project" value="TreeGrafter"/>
</dbReference>
<dbReference type="PANTHER" id="PTHR22950:SF666">
    <property type="entry name" value="VACUOLAR AMINO ACID TRANSPORTER 4"/>
    <property type="match status" value="1"/>
</dbReference>
<dbReference type="AlphaFoldDB" id="A0A1X6MN95"/>
<comment type="subcellular location">
    <subcellularLocation>
        <location evidence="1">Membrane</location>
        <topology evidence="1">Multi-pass membrane protein</topology>
    </subcellularLocation>
</comment>
<evidence type="ECO:0000256" key="2">
    <source>
        <dbReference type="ARBA" id="ARBA00008066"/>
    </source>
</evidence>
<keyword evidence="10" id="KW-1185">Reference proteome</keyword>
<evidence type="ECO:0000256" key="1">
    <source>
        <dbReference type="ARBA" id="ARBA00004141"/>
    </source>
</evidence>
<sequence length="817" mass="91607">MSSPSRPLDIASPRSSAPLRGTPPNVPAAISGSPSPRFLRAQYAGTPPPPNIPRRGTPIGTPSAAGSSPLLLSIPFASAGEPSSLGGISARRPVSGTPGSGVESNALDELTDEEKARILRRHLVSRGERDGQASSRGSISGGSEHGAMSKRSSVSHLRIEREDTEPFPVTYHAPGADVTHNIYKWQADKRRQAARPRAASFSGSHNSTPDPVFQHLHEPGGFRRNYLLTRSGNEHGELPHAVPRNFIEFLYLFGHFAGEDLEEIDEEDEYMEQWQDEEAQAGEPALAEPRLLKSFVGTGILFLGKAFFNGGILFSSAVLTFIALISLYSFLLLVKTKFVVSGSFGDIGGTLYGPWMRYAILGSITISQVGFVSAYIIFVSENLQAFVLAVTNCATQLGIQYFILLQMFIFVPLALIRNLAKLSTTALVADAFYEDKEVEEKYNSDWFQSVENNTNEGEKRPDYSSLWRLRRFMRSFKKFHEGSLDLTGRSERRYSSLKSRMALFLEDVENRRRHSTRHEKRRQIIDQIVVEVDYKITPRSLLSEFHAKYKLSDVWLDELFREAVSLSYIYQNLTIGVAWSQRHLEWAGIDIGTPEYTSFLRPVWAGFEEVLPRAVNVSNLYCIQELGLLDEAFRARCNPFRTLERVVVTHLDHEEVPLLIGLKRDVLMDLISSLEGAALHTLSLDGLSWNFAISLIDGSAFDLPCLEEGYPDELPWWERADDFYIYDWESYGRLFAAYCPSLEVLLFLERNFVSLECTMARSQTDGKVKVQASPMPITRTMTHLMEQINPDISFGFENPWVIGINSKIQEGPSPQLP</sequence>
<protein>
    <recommendedName>
        <fullName evidence="8">Amino acid transporter transmembrane domain-containing protein</fullName>
    </recommendedName>
</protein>